<dbReference type="PANTHER" id="PTHR36115">
    <property type="entry name" value="PROLINE-RICH ANTIGEN HOMOLOG-RELATED"/>
    <property type="match status" value="1"/>
</dbReference>
<gene>
    <name evidence="9" type="ORF">M8330_08585</name>
</gene>
<evidence type="ECO:0000256" key="5">
    <source>
        <dbReference type="ARBA" id="ARBA00023136"/>
    </source>
</evidence>
<keyword evidence="4 7" id="KW-1133">Transmembrane helix</keyword>
<evidence type="ECO:0000256" key="7">
    <source>
        <dbReference type="SAM" id="Phobius"/>
    </source>
</evidence>
<organism evidence="9 10">
    <name type="scientific">Nocardioides bruguierae</name>
    <dbReference type="NCBI Taxonomy" id="2945102"/>
    <lineage>
        <taxon>Bacteria</taxon>
        <taxon>Bacillati</taxon>
        <taxon>Actinomycetota</taxon>
        <taxon>Actinomycetes</taxon>
        <taxon>Propionibacteriales</taxon>
        <taxon>Nocardioidaceae</taxon>
        <taxon>Nocardioides</taxon>
    </lineage>
</organism>
<keyword evidence="10" id="KW-1185">Reference proteome</keyword>
<feature type="transmembrane region" description="Helical" evidence="7">
    <location>
        <begin position="313"/>
        <end position="334"/>
    </location>
</feature>
<feature type="domain" description="RDD" evidence="8">
    <location>
        <begin position="260"/>
        <end position="394"/>
    </location>
</feature>
<comment type="caution">
    <text evidence="9">The sequence shown here is derived from an EMBL/GenBank/DDBJ whole genome shotgun (WGS) entry which is preliminary data.</text>
</comment>
<evidence type="ECO:0000256" key="2">
    <source>
        <dbReference type="ARBA" id="ARBA00022475"/>
    </source>
</evidence>
<accession>A0A9X2D6N3</accession>
<dbReference type="InterPro" id="IPR051791">
    <property type="entry name" value="Pra-immunoreactive"/>
</dbReference>
<evidence type="ECO:0000313" key="9">
    <source>
        <dbReference type="EMBL" id="MCM0620352.1"/>
    </source>
</evidence>
<evidence type="ECO:0000256" key="4">
    <source>
        <dbReference type="ARBA" id="ARBA00022989"/>
    </source>
</evidence>
<protein>
    <submittedName>
        <fullName evidence="9">RDD family protein</fullName>
    </submittedName>
</protein>
<feature type="region of interest" description="Disordered" evidence="6">
    <location>
        <begin position="225"/>
        <end position="255"/>
    </location>
</feature>
<feature type="transmembrane region" description="Helical" evidence="7">
    <location>
        <begin position="364"/>
        <end position="382"/>
    </location>
</feature>
<dbReference type="RefSeq" id="WP_250051216.1">
    <property type="nucleotide sequence ID" value="NZ_JAMJPH010000001.1"/>
</dbReference>
<dbReference type="Proteomes" id="UP001139485">
    <property type="component" value="Unassembled WGS sequence"/>
</dbReference>
<name>A0A9X2D6N3_9ACTN</name>
<dbReference type="Pfam" id="PF06271">
    <property type="entry name" value="RDD"/>
    <property type="match status" value="1"/>
</dbReference>
<dbReference type="PANTHER" id="PTHR36115:SF4">
    <property type="entry name" value="MEMBRANE PROTEIN"/>
    <property type="match status" value="1"/>
</dbReference>
<keyword evidence="2" id="KW-1003">Cell membrane</keyword>
<dbReference type="AlphaFoldDB" id="A0A9X2D6N3"/>
<comment type="subcellular location">
    <subcellularLocation>
        <location evidence="1">Cell membrane</location>
        <topology evidence="1">Multi-pass membrane protein</topology>
    </subcellularLocation>
</comment>
<evidence type="ECO:0000259" key="8">
    <source>
        <dbReference type="Pfam" id="PF06271"/>
    </source>
</evidence>
<keyword evidence="5 7" id="KW-0472">Membrane</keyword>
<evidence type="ECO:0000256" key="6">
    <source>
        <dbReference type="SAM" id="MobiDB-lite"/>
    </source>
</evidence>
<dbReference type="GO" id="GO:0005886">
    <property type="term" value="C:plasma membrane"/>
    <property type="evidence" value="ECO:0007669"/>
    <property type="project" value="UniProtKB-SubCell"/>
</dbReference>
<feature type="transmembrane region" description="Helical" evidence="7">
    <location>
        <begin position="281"/>
        <end position="301"/>
    </location>
</feature>
<evidence type="ECO:0000256" key="3">
    <source>
        <dbReference type="ARBA" id="ARBA00022692"/>
    </source>
</evidence>
<sequence length="426" mass="45226">MAAPGSEDAGRAGFLHRLTGGVTERVVSVVDPNLVLEQIDPDLLLDRVDVDALLDRVDVNALLDRVDPDLLLDRVDPNRLLDRVDPNRLLDRVEPDALLDRVDPDRLLKRVDATALVRSVDLDAVLADVDLDDVLARVDVDALVARVDVAAILARVDPNLLLERVDLNAVLERVDLEAAVRRSGVPDLIADSTQHLAGSAIDLARRQVVALDVIVDRVVDGALRREPGSAPAGPPLLLDGEDGVDEAQRPGRRRSVTGHYAGPLSRLLAAGLDVAAVTTSYTLGVAGIGFLTQVFLGISLGDTLGDAQTRSPVAVTALLLWGAVYLFTSLAVAGRTPGKALVGLRVVAADGGVLTVRGALVRTLVLPVSTLGLGIGLLLGLVQRQHRTLHDLAARTAEVYDWGERAAELPGPLSAFLERRGPGWDA</sequence>
<evidence type="ECO:0000313" key="10">
    <source>
        <dbReference type="Proteomes" id="UP001139485"/>
    </source>
</evidence>
<dbReference type="InterPro" id="IPR010432">
    <property type="entry name" value="RDD"/>
</dbReference>
<keyword evidence="3 7" id="KW-0812">Transmembrane</keyword>
<evidence type="ECO:0000256" key="1">
    <source>
        <dbReference type="ARBA" id="ARBA00004651"/>
    </source>
</evidence>
<reference evidence="9" key="1">
    <citation type="submission" date="2022-05" db="EMBL/GenBank/DDBJ databases">
        <authorList>
            <person name="Tuo L."/>
        </authorList>
    </citation>
    <scope>NUCLEOTIDE SEQUENCE</scope>
    <source>
        <strain evidence="9">BSK12Z-4</strain>
    </source>
</reference>
<dbReference type="EMBL" id="JAMOIL010000009">
    <property type="protein sequence ID" value="MCM0620352.1"/>
    <property type="molecule type" value="Genomic_DNA"/>
</dbReference>
<proteinExistence type="predicted"/>
<feature type="compositionally biased region" description="Low complexity" evidence="6">
    <location>
        <begin position="228"/>
        <end position="238"/>
    </location>
</feature>